<dbReference type="PANTHER" id="PTHR13522:SF3">
    <property type="entry name" value="U6 SNRNA PHOSPHODIESTERASE 1"/>
    <property type="match status" value="1"/>
</dbReference>
<keyword evidence="8" id="KW-1185">Reference proteome</keyword>
<evidence type="ECO:0000256" key="5">
    <source>
        <dbReference type="HAMAP-Rule" id="MF_03040"/>
    </source>
</evidence>
<feature type="active site" description="Proton donor/acceptor" evidence="5">
    <location>
        <position position="272"/>
    </location>
</feature>
<gene>
    <name evidence="5" type="primary">USB1</name>
    <name evidence="7" type="ORF">B0T19DRAFT_481242</name>
</gene>
<comment type="function">
    <text evidence="5">Phosphodiesterase responsible for the U6 snRNA 3' end processing. Acts as an exoribonuclease (RNase) responsible for trimming the poly(U) tract of the last nucleotides in the pre-U6 snRNA molecule, leading to the formation of mature U6 snRNA.</text>
</comment>
<protein>
    <recommendedName>
        <fullName evidence="5">U6 snRNA phosphodiesterase</fullName>
        <ecNumber evidence="5">3.1.4.-</ecNumber>
    </recommendedName>
</protein>
<dbReference type="Proteomes" id="UP001286456">
    <property type="component" value="Unassembled WGS sequence"/>
</dbReference>
<dbReference type="Pfam" id="PF09749">
    <property type="entry name" value="HVSL"/>
    <property type="match status" value="1"/>
</dbReference>
<dbReference type="GO" id="GO:1990838">
    <property type="term" value="F:poly(U)-specific exoribonuclease activity, producing 3' uridine cyclic phosphate ends"/>
    <property type="evidence" value="ECO:0007669"/>
    <property type="project" value="UniProtKB-UniRule"/>
</dbReference>
<evidence type="ECO:0000313" key="8">
    <source>
        <dbReference type="Proteomes" id="UP001286456"/>
    </source>
</evidence>
<name>A0AAE0J4G3_9PEZI</name>
<keyword evidence="1 5" id="KW-0540">Nuclease</keyword>
<dbReference type="InterPro" id="IPR027521">
    <property type="entry name" value="Usb1"/>
</dbReference>
<feature type="region of interest" description="Disordered" evidence="6">
    <location>
        <begin position="1"/>
        <end position="46"/>
    </location>
</feature>
<feature type="region of interest" description="Disordered" evidence="6">
    <location>
        <begin position="330"/>
        <end position="350"/>
    </location>
</feature>
<evidence type="ECO:0000256" key="4">
    <source>
        <dbReference type="ARBA" id="ARBA00023242"/>
    </source>
</evidence>
<organism evidence="7 8">
    <name type="scientific">Cercophora scortea</name>
    <dbReference type="NCBI Taxonomy" id="314031"/>
    <lineage>
        <taxon>Eukaryota</taxon>
        <taxon>Fungi</taxon>
        <taxon>Dikarya</taxon>
        <taxon>Ascomycota</taxon>
        <taxon>Pezizomycotina</taxon>
        <taxon>Sordariomycetes</taxon>
        <taxon>Sordariomycetidae</taxon>
        <taxon>Sordariales</taxon>
        <taxon>Lasiosphaeriaceae</taxon>
        <taxon>Cercophora</taxon>
    </lineage>
</organism>
<reference evidence="7" key="1">
    <citation type="journal article" date="2023" name="Mol. Phylogenet. Evol.">
        <title>Genome-scale phylogeny and comparative genomics of the fungal order Sordariales.</title>
        <authorList>
            <person name="Hensen N."/>
            <person name="Bonometti L."/>
            <person name="Westerberg I."/>
            <person name="Brannstrom I.O."/>
            <person name="Guillou S."/>
            <person name="Cros-Aarteil S."/>
            <person name="Calhoun S."/>
            <person name="Haridas S."/>
            <person name="Kuo A."/>
            <person name="Mondo S."/>
            <person name="Pangilinan J."/>
            <person name="Riley R."/>
            <person name="LaButti K."/>
            <person name="Andreopoulos B."/>
            <person name="Lipzen A."/>
            <person name="Chen C."/>
            <person name="Yan M."/>
            <person name="Daum C."/>
            <person name="Ng V."/>
            <person name="Clum A."/>
            <person name="Steindorff A."/>
            <person name="Ohm R.A."/>
            <person name="Martin F."/>
            <person name="Silar P."/>
            <person name="Natvig D.O."/>
            <person name="Lalanne C."/>
            <person name="Gautier V."/>
            <person name="Ament-Velasquez S.L."/>
            <person name="Kruys A."/>
            <person name="Hutchinson M.I."/>
            <person name="Powell A.J."/>
            <person name="Barry K."/>
            <person name="Miller A.N."/>
            <person name="Grigoriev I.V."/>
            <person name="Debuchy R."/>
            <person name="Gladieux P."/>
            <person name="Hiltunen Thoren M."/>
            <person name="Johannesson H."/>
        </authorList>
    </citation>
    <scope>NUCLEOTIDE SEQUENCE</scope>
    <source>
        <strain evidence="7">SMH4131-1</strain>
    </source>
</reference>
<dbReference type="EC" id="3.1.4.-" evidence="5"/>
<dbReference type="Gene3D" id="3.90.1140.10">
    <property type="entry name" value="Cyclic phosphodiesterase"/>
    <property type="match status" value="1"/>
</dbReference>
<feature type="compositionally biased region" description="Basic and acidic residues" evidence="6">
    <location>
        <begin position="334"/>
        <end position="343"/>
    </location>
</feature>
<keyword evidence="3" id="KW-0456">Lyase</keyword>
<evidence type="ECO:0000256" key="3">
    <source>
        <dbReference type="ARBA" id="ARBA00023239"/>
    </source>
</evidence>
<evidence type="ECO:0000256" key="1">
    <source>
        <dbReference type="ARBA" id="ARBA00022722"/>
    </source>
</evidence>
<comment type="subcellular location">
    <subcellularLocation>
        <location evidence="5">Nucleus</location>
    </subcellularLocation>
</comment>
<evidence type="ECO:0000256" key="2">
    <source>
        <dbReference type="ARBA" id="ARBA00022801"/>
    </source>
</evidence>
<dbReference type="GO" id="GO:0016829">
    <property type="term" value="F:lyase activity"/>
    <property type="evidence" value="ECO:0007669"/>
    <property type="project" value="UniProtKB-KW"/>
</dbReference>
<dbReference type="PANTHER" id="PTHR13522">
    <property type="entry name" value="U6 SNRNA PHOSPHODIESTERASE 1"/>
    <property type="match status" value="1"/>
</dbReference>
<reference evidence="7" key="2">
    <citation type="submission" date="2023-06" db="EMBL/GenBank/DDBJ databases">
        <authorList>
            <consortium name="Lawrence Berkeley National Laboratory"/>
            <person name="Haridas S."/>
            <person name="Hensen N."/>
            <person name="Bonometti L."/>
            <person name="Westerberg I."/>
            <person name="Brannstrom I.O."/>
            <person name="Guillou S."/>
            <person name="Cros-Aarteil S."/>
            <person name="Calhoun S."/>
            <person name="Kuo A."/>
            <person name="Mondo S."/>
            <person name="Pangilinan J."/>
            <person name="Riley R."/>
            <person name="Labutti K."/>
            <person name="Andreopoulos B."/>
            <person name="Lipzen A."/>
            <person name="Chen C."/>
            <person name="Yanf M."/>
            <person name="Daum C."/>
            <person name="Ng V."/>
            <person name="Clum A."/>
            <person name="Steindorff A."/>
            <person name="Ohm R."/>
            <person name="Martin F."/>
            <person name="Silar P."/>
            <person name="Natvig D."/>
            <person name="Lalanne C."/>
            <person name="Gautier V."/>
            <person name="Ament-Velasquez S.L."/>
            <person name="Kruys A."/>
            <person name="Hutchinson M.I."/>
            <person name="Powell A.J."/>
            <person name="Barry K."/>
            <person name="Miller A.N."/>
            <person name="Grigoriev I.V."/>
            <person name="Debuchy R."/>
            <person name="Gladieux P."/>
            <person name="Thoren M.H."/>
            <person name="Johannesson H."/>
        </authorList>
    </citation>
    <scope>NUCLEOTIDE SEQUENCE</scope>
    <source>
        <strain evidence="7">SMH4131-1</strain>
    </source>
</reference>
<dbReference type="HAMAP" id="MF_03040">
    <property type="entry name" value="USB1"/>
    <property type="match status" value="1"/>
</dbReference>
<keyword evidence="2 5" id="KW-0378">Hydrolase</keyword>
<proteinExistence type="inferred from homology"/>
<dbReference type="GO" id="GO:0034477">
    <property type="term" value="P:U6 snRNA 3'-end processing"/>
    <property type="evidence" value="ECO:0007669"/>
    <property type="project" value="UniProtKB-UniRule"/>
</dbReference>
<accession>A0AAE0J4G3</accession>
<keyword evidence="4 5" id="KW-0539">Nucleus</keyword>
<feature type="compositionally biased region" description="Pro residues" evidence="6">
    <location>
        <begin position="31"/>
        <end position="43"/>
    </location>
</feature>
<evidence type="ECO:0000256" key="6">
    <source>
        <dbReference type="SAM" id="MobiDB-lite"/>
    </source>
</evidence>
<dbReference type="AlphaFoldDB" id="A0AAE0J4G3"/>
<comment type="similarity">
    <text evidence="5">Belongs to the 2H phosphoesterase superfamily. USB1 family.</text>
</comment>
<dbReference type="GO" id="GO:0005634">
    <property type="term" value="C:nucleus"/>
    <property type="evidence" value="ECO:0007669"/>
    <property type="project" value="UniProtKB-SubCell"/>
</dbReference>
<sequence length="350" mass="37805">MPLVTYTSDSDSDSDTASDPPPPSKKSKPNNTPPAPPPLPPLPSAFHDLYASTVRTTTADTPFFHQGRTRQTPHIPGNWPSHIYIEWHPSPTTHAHLTSLLTMLQSRLTSPPSPSNTTTNYKTNITTFLTSDLGAPLPLHISLSRPLSLPTNQKAGFLSALTGEVASSGVAPFALAVRGAEWHRTEESGRSFLVLRVRTKSATTTSGTGKGKNANPELTRLLRGCNLVAKQHGQPELYQWAGDADDDADADAEIGSGSSKADNGKSVGNAFHISIAWTFTKPTEELEQLTREVFAEHEEEGDEDGIQKTTVIQVDGIKAKIGNVVTHIPLRQPGRKDSSDQPARHLLRLA</sequence>
<feature type="active site" description="Proton donor/acceptor" evidence="5">
    <location>
        <position position="140"/>
    </location>
</feature>
<comment type="caution">
    <text evidence="7">The sequence shown here is derived from an EMBL/GenBank/DDBJ whole genome shotgun (WGS) entry which is preliminary data.</text>
</comment>
<evidence type="ECO:0000313" key="7">
    <source>
        <dbReference type="EMBL" id="KAK3336776.1"/>
    </source>
</evidence>
<dbReference type="EMBL" id="JAUEPO010000001">
    <property type="protein sequence ID" value="KAK3336776.1"/>
    <property type="molecule type" value="Genomic_DNA"/>
</dbReference>